<evidence type="ECO:0000256" key="5">
    <source>
        <dbReference type="ARBA" id="ARBA00023242"/>
    </source>
</evidence>
<dbReference type="SMART" id="SM00066">
    <property type="entry name" value="GAL4"/>
    <property type="match status" value="1"/>
</dbReference>
<organism evidence="7 8">
    <name type="scientific">Acaromyces ingoldii</name>
    <dbReference type="NCBI Taxonomy" id="215250"/>
    <lineage>
        <taxon>Eukaryota</taxon>
        <taxon>Fungi</taxon>
        <taxon>Dikarya</taxon>
        <taxon>Basidiomycota</taxon>
        <taxon>Ustilaginomycotina</taxon>
        <taxon>Exobasidiomycetes</taxon>
        <taxon>Exobasidiales</taxon>
        <taxon>Cryptobasidiaceae</taxon>
        <taxon>Acaromyces</taxon>
    </lineage>
</organism>
<dbReference type="SUPFAM" id="SSF57701">
    <property type="entry name" value="Zn2/Cys6 DNA-binding domain"/>
    <property type="match status" value="1"/>
</dbReference>
<dbReference type="InParanoid" id="A0A316YFL3"/>
<dbReference type="PANTHER" id="PTHR31668">
    <property type="entry name" value="GLUCOSE TRANSPORT TRANSCRIPTION REGULATOR RGT1-RELATED-RELATED"/>
    <property type="match status" value="1"/>
</dbReference>
<dbReference type="Gene3D" id="4.10.240.10">
    <property type="entry name" value="Zn(2)-C6 fungal-type DNA-binding domain"/>
    <property type="match status" value="1"/>
</dbReference>
<dbReference type="InterPro" id="IPR050797">
    <property type="entry name" value="Carb_Metab_Trans_Reg"/>
</dbReference>
<gene>
    <name evidence="7" type="ORF">FA10DRAFT_269973</name>
</gene>
<dbReference type="InterPro" id="IPR001138">
    <property type="entry name" value="Zn2Cys6_DnaBD"/>
</dbReference>
<dbReference type="OrthoDB" id="2269373at2759"/>
<dbReference type="GO" id="GO:0000981">
    <property type="term" value="F:DNA-binding transcription factor activity, RNA polymerase II-specific"/>
    <property type="evidence" value="ECO:0007669"/>
    <property type="project" value="InterPro"/>
</dbReference>
<dbReference type="RefSeq" id="XP_025374081.1">
    <property type="nucleotide sequence ID" value="XM_025522948.1"/>
</dbReference>
<dbReference type="AlphaFoldDB" id="A0A316YFL3"/>
<sequence>MRKRGAPRTSCDLCRRRKIRCDRLEGAIGETCSFCVQRRTVCSVSAEGARSGRLHGRDVRHPSPPVEVESAGPTVDLDDLFQDIFEARVLLPCDDTLRFTPINEAIGLANPLAIAAAASPSTPSTGIDWQQEVPLGFSGLTRALLEQSVMHYLEHVDPTLPILNTSLFQSQYSAYLAVLSPSSGGASDSPATTAFELLLLAVAAKGMGFLITCPTRHAVQQQILMRIVALIEAHEDPLEAYGLALLQTIVIVSDIVMIETKQQAWLQQYPSPLKVHPLSHEALVHLALQLLRRRTKHSQRLETLELSRDMQHLADRTALLKVVFILDALRTRAGQVPMIKDEQVVSFLGHERRTDGVDDWIEALVVLARISRTLQFLCYARSAARSGIQGRALLDILDRLAQWHAVLPVALQCGTHVPIAAAASTAAGAGTPSIQAAILRALWLSKFLVLQSVIVTHSILGEPFIQHEVRQTVALRANMAFMETVYLASVCTELGFFDRTFEITRNLAAACTRRAIERLHRWEEELDDESSSSSSSSSAAVTVWCGDEEELISHIEVLLGAVESARSSLDTAGIVLQLQEALKATNRPPLHTGRTHQCGYCTPRLDATSQYQQTR</sequence>
<dbReference type="CDD" id="cd00067">
    <property type="entry name" value="GAL4"/>
    <property type="match status" value="1"/>
</dbReference>
<dbReference type="PROSITE" id="PS50048">
    <property type="entry name" value="ZN2_CY6_FUNGAL_2"/>
    <property type="match status" value="1"/>
</dbReference>
<dbReference type="Pfam" id="PF00172">
    <property type="entry name" value="Zn_clus"/>
    <property type="match status" value="1"/>
</dbReference>
<dbReference type="CDD" id="cd12148">
    <property type="entry name" value="fungal_TF_MHR"/>
    <property type="match status" value="1"/>
</dbReference>
<reference evidence="7 8" key="1">
    <citation type="journal article" date="2018" name="Mol. Biol. Evol.">
        <title>Broad Genomic Sampling Reveals a Smut Pathogenic Ancestry of the Fungal Clade Ustilaginomycotina.</title>
        <authorList>
            <person name="Kijpornyongpan T."/>
            <person name="Mondo S.J."/>
            <person name="Barry K."/>
            <person name="Sandor L."/>
            <person name="Lee J."/>
            <person name="Lipzen A."/>
            <person name="Pangilinan J."/>
            <person name="LaButti K."/>
            <person name="Hainaut M."/>
            <person name="Henrissat B."/>
            <person name="Grigoriev I.V."/>
            <person name="Spatafora J.W."/>
            <person name="Aime M.C."/>
        </authorList>
    </citation>
    <scope>NUCLEOTIDE SEQUENCE [LARGE SCALE GENOMIC DNA]</scope>
    <source>
        <strain evidence="7 8">MCA 4198</strain>
    </source>
</reference>
<dbReference type="GO" id="GO:0008270">
    <property type="term" value="F:zinc ion binding"/>
    <property type="evidence" value="ECO:0007669"/>
    <property type="project" value="InterPro"/>
</dbReference>
<keyword evidence="2" id="KW-0805">Transcription regulation</keyword>
<dbReference type="EMBL" id="KZ819642">
    <property type="protein sequence ID" value="PWN86883.1"/>
    <property type="molecule type" value="Genomic_DNA"/>
</dbReference>
<keyword evidence="3" id="KW-0238">DNA-binding</keyword>
<dbReference type="GO" id="GO:0003677">
    <property type="term" value="F:DNA binding"/>
    <property type="evidence" value="ECO:0007669"/>
    <property type="project" value="UniProtKB-KW"/>
</dbReference>
<accession>A0A316YFL3</accession>
<dbReference type="Proteomes" id="UP000245768">
    <property type="component" value="Unassembled WGS sequence"/>
</dbReference>
<name>A0A316YFL3_9BASI</name>
<evidence type="ECO:0000313" key="8">
    <source>
        <dbReference type="Proteomes" id="UP000245768"/>
    </source>
</evidence>
<evidence type="ECO:0000256" key="2">
    <source>
        <dbReference type="ARBA" id="ARBA00023015"/>
    </source>
</evidence>
<keyword evidence="1" id="KW-0479">Metal-binding</keyword>
<protein>
    <recommendedName>
        <fullName evidence="6">Zn(2)-C6 fungal-type domain-containing protein</fullName>
    </recommendedName>
</protein>
<evidence type="ECO:0000256" key="1">
    <source>
        <dbReference type="ARBA" id="ARBA00022723"/>
    </source>
</evidence>
<feature type="domain" description="Zn(2)-C6 fungal-type" evidence="6">
    <location>
        <begin position="10"/>
        <end position="44"/>
    </location>
</feature>
<evidence type="ECO:0000256" key="4">
    <source>
        <dbReference type="ARBA" id="ARBA00023163"/>
    </source>
</evidence>
<keyword evidence="8" id="KW-1185">Reference proteome</keyword>
<dbReference type="STRING" id="215250.A0A316YFL3"/>
<evidence type="ECO:0000259" key="6">
    <source>
        <dbReference type="PROSITE" id="PS50048"/>
    </source>
</evidence>
<proteinExistence type="predicted"/>
<dbReference type="PROSITE" id="PS00463">
    <property type="entry name" value="ZN2_CY6_FUNGAL_1"/>
    <property type="match status" value="1"/>
</dbReference>
<keyword evidence="5" id="KW-0539">Nucleus</keyword>
<keyword evidence="4" id="KW-0804">Transcription</keyword>
<evidence type="ECO:0000256" key="3">
    <source>
        <dbReference type="ARBA" id="ARBA00023125"/>
    </source>
</evidence>
<dbReference type="GeneID" id="37044864"/>
<dbReference type="InterPro" id="IPR036864">
    <property type="entry name" value="Zn2-C6_fun-type_DNA-bd_sf"/>
</dbReference>
<evidence type="ECO:0000313" key="7">
    <source>
        <dbReference type="EMBL" id="PWN86883.1"/>
    </source>
</evidence>
<dbReference type="PANTHER" id="PTHR31668:SF26">
    <property type="entry name" value="GLUCOSE TRANSPORT TRANSCRIPTION REGULATOR RGT1-RELATED"/>
    <property type="match status" value="1"/>
</dbReference>